<organism evidence="2 3">
    <name type="scientific">Trichoderma simmonsii</name>
    <dbReference type="NCBI Taxonomy" id="1491479"/>
    <lineage>
        <taxon>Eukaryota</taxon>
        <taxon>Fungi</taxon>
        <taxon>Dikarya</taxon>
        <taxon>Ascomycota</taxon>
        <taxon>Pezizomycotina</taxon>
        <taxon>Sordariomycetes</taxon>
        <taxon>Hypocreomycetidae</taxon>
        <taxon>Hypocreales</taxon>
        <taxon>Hypocreaceae</taxon>
        <taxon>Trichoderma</taxon>
    </lineage>
</organism>
<evidence type="ECO:0000313" key="2">
    <source>
        <dbReference type="EMBL" id="QYS94998.1"/>
    </source>
</evidence>
<reference evidence="2 3" key="1">
    <citation type="journal article" date="2021" name="BMC Genomics">
        <title>Telomere-to-telomere genome assembly of asparaginase-producing Trichoderma simmonsii.</title>
        <authorList>
            <person name="Chung D."/>
            <person name="Kwon Y.M."/>
            <person name="Yang Y."/>
        </authorList>
    </citation>
    <scope>NUCLEOTIDE SEQUENCE [LARGE SCALE GENOMIC DNA]</scope>
    <source>
        <strain evidence="2 3">GH-Sj1</strain>
    </source>
</reference>
<evidence type="ECO:0000313" key="3">
    <source>
        <dbReference type="Proteomes" id="UP000826661"/>
    </source>
</evidence>
<keyword evidence="1" id="KW-0812">Transmembrane</keyword>
<dbReference type="EMBL" id="CP075864">
    <property type="protein sequence ID" value="QYS94998.1"/>
    <property type="molecule type" value="Genomic_DNA"/>
</dbReference>
<proteinExistence type="predicted"/>
<evidence type="ECO:0000256" key="1">
    <source>
        <dbReference type="SAM" id="Phobius"/>
    </source>
</evidence>
<keyword evidence="1" id="KW-0472">Membrane</keyword>
<protein>
    <submittedName>
        <fullName evidence="2">Uncharacterized protein</fullName>
    </submittedName>
</protein>
<gene>
    <name evidence="2" type="ORF">H0G86_002315</name>
</gene>
<dbReference type="AlphaFoldDB" id="A0A8G0PFV0"/>
<accession>A0A8G0PFV0</accession>
<dbReference type="Proteomes" id="UP000826661">
    <property type="component" value="Chromosome I"/>
</dbReference>
<keyword evidence="1" id="KW-1133">Transmembrane helix</keyword>
<sequence>MPLYSQVRCKKRDTGQSSPLITSCTSSKSFWLSRNEAALSQLLIVDTSVQPHRRVIGSALATMGLTLVGATTHIRFAFLAGREIREKKKIMGIVSKLFGYFLRYKLGRDLYKHTARQ</sequence>
<name>A0A8G0PFV0_9HYPO</name>
<keyword evidence="3" id="KW-1185">Reference proteome</keyword>
<feature type="transmembrane region" description="Helical" evidence="1">
    <location>
        <begin position="55"/>
        <end position="81"/>
    </location>
</feature>